<accession>A0AA39J224</accession>
<dbReference type="Proteomes" id="UP001175211">
    <property type="component" value="Unassembled WGS sequence"/>
</dbReference>
<protein>
    <submittedName>
        <fullName evidence="1">Uncharacterized protein</fullName>
    </submittedName>
</protein>
<name>A0AA39J224_ARMTA</name>
<proteinExistence type="predicted"/>
<evidence type="ECO:0000313" key="2">
    <source>
        <dbReference type="Proteomes" id="UP001175211"/>
    </source>
</evidence>
<dbReference type="EMBL" id="JAUEPS010000207">
    <property type="protein sequence ID" value="KAK0433827.1"/>
    <property type="molecule type" value="Genomic_DNA"/>
</dbReference>
<keyword evidence="2" id="KW-1185">Reference proteome</keyword>
<dbReference type="AlphaFoldDB" id="A0AA39J224"/>
<sequence>MVPQPGYVPGLLDGQLYEQLHKQFGLSESNMEIMVNEYHTATAYAPPPFEDVLYRQPEASVDEPVPGMVLSIPNIPVINSAYNNVEPTTNYIDPTTTYIDPTTTYIDPIYTNDAPASLTYTNTNTNARAYESAGHEERSEGKASETFVAEEGVIVEEVFFDANRTTASGAPAVADARPCVKKTITRDLGTTLIGIISLAASHTSDGAVDMMILMVQAASDHYILWEKECLRDAFMAIKRLAYLALWYPVQDLQIWRVTRSLANGQATYQQTATCISHAQQSLLEATHAVVLTVEPLSGSNRGYYSAVVLAWVLVEWSRRNGVGKRKNNKVAIKNLAYQLVDSTNSSSLTIVLLVAAKEHSLSSFFKDPTLKVHIENHLMDGNVKLAPDHIHRAIAIGMALLGTTNPDC</sequence>
<organism evidence="1 2">
    <name type="scientific">Armillaria tabescens</name>
    <name type="common">Ringless honey mushroom</name>
    <name type="synonym">Agaricus tabescens</name>
    <dbReference type="NCBI Taxonomy" id="1929756"/>
    <lineage>
        <taxon>Eukaryota</taxon>
        <taxon>Fungi</taxon>
        <taxon>Dikarya</taxon>
        <taxon>Basidiomycota</taxon>
        <taxon>Agaricomycotina</taxon>
        <taxon>Agaricomycetes</taxon>
        <taxon>Agaricomycetidae</taxon>
        <taxon>Agaricales</taxon>
        <taxon>Marasmiineae</taxon>
        <taxon>Physalacriaceae</taxon>
        <taxon>Desarmillaria</taxon>
    </lineage>
</organism>
<dbReference type="RefSeq" id="XP_060321577.1">
    <property type="nucleotide sequence ID" value="XM_060478805.1"/>
</dbReference>
<evidence type="ECO:0000313" key="1">
    <source>
        <dbReference type="EMBL" id="KAK0433827.1"/>
    </source>
</evidence>
<gene>
    <name evidence="1" type="ORF">EV420DRAFT_1654351</name>
</gene>
<dbReference type="GeneID" id="85362353"/>
<comment type="caution">
    <text evidence="1">The sequence shown here is derived from an EMBL/GenBank/DDBJ whole genome shotgun (WGS) entry which is preliminary data.</text>
</comment>
<reference evidence="1" key="1">
    <citation type="submission" date="2023-06" db="EMBL/GenBank/DDBJ databases">
        <authorList>
            <consortium name="Lawrence Berkeley National Laboratory"/>
            <person name="Ahrendt S."/>
            <person name="Sahu N."/>
            <person name="Indic B."/>
            <person name="Wong-Bajracharya J."/>
            <person name="Merenyi Z."/>
            <person name="Ke H.-M."/>
            <person name="Monk M."/>
            <person name="Kocsube S."/>
            <person name="Drula E."/>
            <person name="Lipzen A."/>
            <person name="Balint B."/>
            <person name="Henrissat B."/>
            <person name="Andreopoulos B."/>
            <person name="Martin F.M."/>
            <person name="Harder C.B."/>
            <person name="Rigling D."/>
            <person name="Ford K.L."/>
            <person name="Foster G.D."/>
            <person name="Pangilinan J."/>
            <person name="Papanicolaou A."/>
            <person name="Barry K."/>
            <person name="LaButti K."/>
            <person name="Viragh M."/>
            <person name="Koriabine M."/>
            <person name="Yan M."/>
            <person name="Riley R."/>
            <person name="Champramary S."/>
            <person name="Plett K.L."/>
            <person name="Tsai I.J."/>
            <person name="Slot J."/>
            <person name="Sipos G."/>
            <person name="Plett J."/>
            <person name="Nagy L.G."/>
            <person name="Grigoriev I.V."/>
        </authorList>
    </citation>
    <scope>NUCLEOTIDE SEQUENCE</scope>
    <source>
        <strain evidence="1">CCBAS 213</strain>
    </source>
</reference>